<dbReference type="OrthoDB" id="27563at2759"/>
<organism evidence="4 5">
    <name type="scientific">Dendroctonus ponderosae</name>
    <name type="common">Mountain pine beetle</name>
    <dbReference type="NCBI Taxonomy" id="77166"/>
    <lineage>
        <taxon>Eukaryota</taxon>
        <taxon>Metazoa</taxon>
        <taxon>Ecdysozoa</taxon>
        <taxon>Arthropoda</taxon>
        <taxon>Hexapoda</taxon>
        <taxon>Insecta</taxon>
        <taxon>Pterygota</taxon>
        <taxon>Neoptera</taxon>
        <taxon>Endopterygota</taxon>
        <taxon>Coleoptera</taxon>
        <taxon>Polyphaga</taxon>
        <taxon>Cucujiformia</taxon>
        <taxon>Curculionidae</taxon>
        <taxon>Scolytinae</taxon>
        <taxon>Dendroctonus</taxon>
    </lineage>
</organism>
<dbReference type="GO" id="GO:0005634">
    <property type="term" value="C:nucleus"/>
    <property type="evidence" value="ECO:0007669"/>
    <property type="project" value="UniProtKB-SubCell"/>
</dbReference>
<evidence type="ECO:0000313" key="4">
    <source>
        <dbReference type="EMBL" id="ERL90580.1"/>
    </source>
</evidence>
<feature type="region of interest" description="Disordered" evidence="3">
    <location>
        <begin position="257"/>
        <end position="279"/>
    </location>
</feature>
<accession>U4UKQ1</accession>
<comment type="subcellular location">
    <subcellularLocation>
        <location evidence="1">Nucleus</location>
    </subcellularLocation>
</comment>
<evidence type="ECO:0000256" key="1">
    <source>
        <dbReference type="ARBA" id="ARBA00004123"/>
    </source>
</evidence>
<name>U4UKQ1_DENPD</name>
<dbReference type="PANTHER" id="PTHR13129">
    <property type="entry name" value="VPRBP PROTEIN-RELATED"/>
    <property type="match status" value="1"/>
</dbReference>
<keyword evidence="2" id="KW-0539">Nucleus</keyword>
<proteinExistence type="predicted"/>
<dbReference type="GO" id="GO:0080008">
    <property type="term" value="C:Cul4-RING E3 ubiquitin ligase complex"/>
    <property type="evidence" value="ECO:0007669"/>
    <property type="project" value="TreeGrafter"/>
</dbReference>
<dbReference type="InterPro" id="IPR033270">
    <property type="entry name" value="VPRBP/DCAF1"/>
</dbReference>
<evidence type="ECO:0000313" key="5">
    <source>
        <dbReference type="Proteomes" id="UP000030742"/>
    </source>
</evidence>
<dbReference type="STRING" id="77166.U4UKQ1"/>
<dbReference type="AlphaFoldDB" id="U4UKQ1"/>
<dbReference type="GO" id="GO:0016567">
    <property type="term" value="P:protein ubiquitination"/>
    <property type="evidence" value="ECO:0007669"/>
    <property type="project" value="InterPro"/>
</dbReference>
<dbReference type="Proteomes" id="UP000030742">
    <property type="component" value="Unassembled WGS sequence"/>
</dbReference>
<reference evidence="4 5" key="1">
    <citation type="journal article" date="2013" name="Genome Biol.">
        <title>Draft genome of the mountain pine beetle, Dendroctonus ponderosae Hopkins, a major forest pest.</title>
        <authorList>
            <person name="Keeling C.I."/>
            <person name="Yuen M.M."/>
            <person name="Liao N.Y."/>
            <person name="Docking T.R."/>
            <person name="Chan S.K."/>
            <person name="Taylor G.A."/>
            <person name="Palmquist D.L."/>
            <person name="Jackman S.D."/>
            <person name="Nguyen A."/>
            <person name="Li M."/>
            <person name="Henderson H."/>
            <person name="Janes J.K."/>
            <person name="Zhao Y."/>
            <person name="Pandoh P."/>
            <person name="Moore R."/>
            <person name="Sperling F.A."/>
            <person name="Huber D.P."/>
            <person name="Birol I."/>
            <person name="Jones S.J."/>
            <person name="Bohlmann J."/>
        </authorList>
    </citation>
    <scope>NUCLEOTIDE SEQUENCE</scope>
</reference>
<evidence type="ECO:0000256" key="2">
    <source>
        <dbReference type="ARBA" id="ARBA00023242"/>
    </source>
</evidence>
<sequence length="279" mass="31722">MGDNSTATIINEITNLTRSWEEEHLQPNYDPAPTLTRLAEIIEVETENYLKMDPDPFDERHPSRTDPDCKLGQILKLLFRKDNFMCKLLNEYLKDTYYSRNSITDRDIDQLNIAACRLLLDLMPGLETSIVFQDMETLIHRLIKWTTKSIEPLQSYATGALAAAMDIPEIAAKFREENSHLVPLLLQRLKRLKNSSEFINNAAIFSRPFAHLSSMKSPPYRGDGIIKLNSILDNGLLQDTGEITQESPSPLAEVRWESPLSRNGGSRMTEVRIRSDGGD</sequence>
<dbReference type="EMBL" id="KB632246">
    <property type="protein sequence ID" value="ERL90580.1"/>
    <property type="molecule type" value="Genomic_DNA"/>
</dbReference>
<feature type="compositionally biased region" description="Basic and acidic residues" evidence="3">
    <location>
        <begin position="269"/>
        <end position="279"/>
    </location>
</feature>
<evidence type="ECO:0000256" key="3">
    <source>
        <dbReference type="SAM" id="MobiDB-lite"/>
    </source>
</evidence>
<gene>
    <name evidence="4" type="ORF">D910_07927</name>
</gene>
<protein>
    <submittedName>
        <fullName evidence="4">Uncharacterized protein</fullName>
    </submittedName>
</protein>
<dbReference type="PANTHER" id="PTHR13129:SF4">
    <property type="entry name" value="DDB1- AND CUL4-ASSOCIATED FACTOR 1"/>
    <property type="match status" value="1"/>
</dbReference>